<reference evidence="13" key="1">
    <citation type="submission" date="2022-07" db="EMBL/GenBank/DDBJ databases">
        <title>Sphingomonas sp. nov., a novel bacterium isolated from the north slope of the Mount Everest.</title>
        <authorList>
            <person name="Cui X."/>
            <person name="Liu Y."/>
        </authorList>
    </citation>
    <scope>NUCLEOTIDE SEQUENCE</scope>
    <source>
        <strain evidence="13">S5-59</strain>
    </source>
</reference>
<evidence type="ECO:0000256" key="6">
    <source>
        <dbReference type="ARBA" id="ARBA00023002"/>
    </source>
</evidence>
<comment type="cofactor">
    <cofactor evidence="1 12">
        <name>heme b</name>
        <dbReference type="ChEBI" id="CHEBI:60344"/>
    </cofactor>
</comment>
<dbReference type="PANTHER" id="PTHR23289">
    <property type="entry name" value="CYTOCHROME C OXIDASE ASSEMBLY PROTEIN COX15"/>
    <property type="match status" value="1"/>
</dbReference>
<keyword evidence="12" id="KW-1003">Cell membrane</keyword>
<evidence type="ECO:0000256" key="7">
    <source>
        <dbReference type="ARBA" id="ARBA00023004"/>
    </source>
</evidence>
<dbReference type="InterPro" id="IPR003780">
    <property type="entry name" value="COX15/CtaA_fam"/>
</dbReference>
<evidence type="ECO:0000256" key="11">
    <source>
        <dbReference type="ARBA" id="ARBA00048044"/>
    </source>
</evidence>
<comment type="catalytic activity">
    <reaction evidence="11">
        <text>Fe(II)-heme o + 2 A + H2O = Fe(II)-heme a + 2 AH2</text>
        <dbReference type="Rhea" id="RHEA:63388"/>
        <dbReference type="ChEBI" id="CHEBI:13193"/>
        <dbReference type="ChEBI" id="CHEBI:15377"/>
        <dbReference type="ChEBI" id="CHEBI:17499"/>
        <dbReference type="ChEBI" id="CHEBI:60530"/>
        <dbReference type="ChEBI" id="CHEBI:61715"/>
        <dbReference type="EC" id="1.17.99.9"/>
    </reaction>
    <physiologicalReaction direction="left-to-right" evidence="11">
        <dbReference type="Rhea" id="RHEA:63389"/>
    </physiologicalReaction>
</comment>
<name>A0ABY5LEN4_9SPHN</name>
<comment type="pathway">
    <text evidence="10 12">Porphyrin-containing compound metabolism; heme A biosynthesis; heme A from heme O: step 1/1.</text>
</comment>
<feature type="transmembrane region" description="Helical" evidence="12">
    <location>
        <begin position="132"/>
        <end position="154"/>
    </location>
</feature>
<feature type="transmembrane region" description="Helical" evidence="12">
    <location>
        <begin position="229"/>
        <end position="249"/>
    </location>
</feature>
<evidence type="ECO:0000313" key="14">
    <source>
        <dbReference type="Proteomes" id="UP001058533"/>
    </source>
</evidence>
<comment type="subcellular location">
    <subcellularLocation>
        <location evidence="12">Cell membrane</location>
        <topology evidence="12">Multi-pass membrane protein</topology>
    </subcellularLocation>
    <subcellularLocation>
        <location evidence="2">Membrane</location>
        <topology evidence="2">Multi-pass membrane protein</topology>
    </subcellularLocation>
</comment>
<dbReference type="EMBL" id="CP101740">
    <property type="protein sequence ID" value="UUL84341.1"/>
    <property type="molecule type" value="Genomic_DNA"/>
</dbReference>
<feature type="transmembrane region" description="Helical" evidence="12">
    <location>
        <begin position="72"/>
        <end position="90"/>
    </location>
</feature>
<evidence type="ECO:0000313" key="13">
    <source>
        <dbReference type="EMBL" id="UUL84341.1"/>
    </source>
</evidence>
<keyword evidence="9 12" id="KW-0472">Membrane</keyword>
<evidence type="ECO:0000256" key="12">
    <source>
        <dbReference type="HAMAP-Rule" id="MF_01665"/>
    </source>
</evidence>
<dbReference type="PANTHER" id="PTHR23289:SF2">
    <property type="entry name" value="CYTOCHROME C OXIDASE ASSEMBLY PROTEIN COX15 HOMOLOG"/>
    <property type="match status" value="1"/>
</dbReference>
<evidence type="ECO:0000256" key="1">
    <source>
        <dbReference type="ARBA" id="ARBA00001970"/>
    </source>
</evidence>
<organism evidence="13 14">
    <name type="scientific">Sphingomonas qomolangmaensis</name>
    <dbReference type="NCBI Taxonomy" id="2918765"/>
    <lineage>
        <taxon>Bacteria</taxon>
        <taxon>Pseudomonadati</taxon>
        <taxon>Pseudomonadota</taxon>
        <taxon>Alphaproteobacteria</taxon>
        <taxon>Sphingomonadales</taxon>
        <taxon>Sphingomonadaceae</taxon>
        <taxon>Sphingomonas</taxon>
    </lineage>
</organism>
<evidence type="ECO:0000256" key="8">
    <source>
        <dbReference type="ARBA" id="ARBA00023133"/>
    </source>
</evidence>
<dbReference type="HAMAP" id="MF_01665">
    <property type="entry name" value="HemeA_synth_type2"/>
    <property type="match status" value="1"/>
</dbReference>
<proteinExistence type="inferred from homology"/>
<comment type="function">
    <text evidence="12">Catalyzes the conversion of heme O to heme A by two successive hydroxylations of the methyl group at C8. The first hydroxylation forms heme I, the second hydroxylation results in an unstable dihydroxymethyl group, which spontaneously dehydrates, resulting in the formyl group of heme A.</text>
</comment>
<keyword evidence="14" id="KW-1185">Reference proteome</keyword>
<gene>
    <name evidence="12" type="primary">ctaA</name>
    <name evidence="13" type="ORF">NMP03_00885</name>
</gene>
<comment type="subunit">
    <text evidence="12">Interacts with CtaB.</text>
</comment>
<comment type="similarity">
    <text evidence="12">Belongs to the COX15/CtaA family. Type 2 subfamily.</text>
</comment>
<evidence type="ECO:0000256" key="2">
    <source>
        <dbReference type="ARBA" id="ARBA00004141"/>
    </source>
</evidence>
<dbReference type="Pfam" id="PF02628">
    <property type="entry name" value="COX15-CtaA"/>
    <property type="match status" value="1"/>
</dbReference>
<keyword evidence="7 12" id="KW-0408">Iron</keyword>
<keyword evidence="3 12" id="KW-0812">Transmembrane</keyword>
<keyword evidence="8 12" id="KW-0350">Heme biosynthesis</keyword>
<dbReference type="EC" id="1.17.99.9" evidence="12"/>
<evidence type="ECO:0000256" key="9">
    <source>
        <dbReference type="ARBA" id="ARBA00023136"/>
    </source>
</evidence>
<dbReference type="Proteomes" id="UP001058533">
    <property type="component" value="Chromosome"/>
</dbReference>
<evidence type="ECO:0000256" key="4">
    <source>
        <dbReference type="ARBA" id="ARBA00022723"/>
    </source>
</evidence>
<dbReference type="InterPro" id="IPR023754">
    <property type="entry name" value="HemeA_Synthase_type2"/>
</dbReference>
<feature type="transmembrane region" description="Helical" evidence="12">
    <location>
        <begin position="261"/>
        <end position="284"/>
    </location>
</feature>
<evidence type="ECO:0000256" key="10">
    <source>
        <dbReference type="ARBA" id="ARBA00044501"/>
    </source>
</evidence>
<feature type="binding site" description="axial binding residue" evidence="12">
    <location>
        <position position="292"/>
    </location>
    <ligand>
        <name>heme</name>
        <dbReference type="ChEBI" id="CHEBI:30413"/>
    </ligand>
    <ligandPart>
        <name>Fe</name>
        <dbReference type="ChEBI" id="CHEBI:18248"/>
    </ligandPart>
</feature>
<feature type="transmembrane region" description="Helical" evidence="12">
    <location>
        <begin position="102"/>
        <end position="120"/>
    </location>
</feature>
<evidence type="ECO:0000256" key="5">
    <source>
        <dbReference type="ARBA" id="ARBA00022989"/>
    </source>
</evidence>
<protein>
    <recommendedName>
        <fullName evidence="12">Heme A synthase</fullName>
        <shortName evidence="12">HAS</shortName>
        <ecNumber evidence="12">1.17.99.9</ecNumber>
    </recommendedName>
    <alternativeName>
        <fullName evidence="12">Cytochrome aa3-controlling protein</fullName>
    </alternativeName>
</protein>
<feature type="binding site" description="axial binding residue" evidence="12">
    <location>
        <position position="235"/>
    </location>
    <ligand>
        <name>heme</name>
        <dbReference type="ChEBI" id="CHEBI:30413"/>
    </ligand>
    <ligandPart>
        <name>Fe</name>
        <dbReference type="ChEBI" id="CHEBI:18248"/>
    </ligandPart>
</feature>
<keyword evidence="6 12" id="KW-0560">Oxidoreductase</keyword>
<keyword evidence="4 12" id="KW-0479">Metal-binding</keyword>
<feature type="transmembrane region" description="Helical" evidence="12">
    <location>
        <begin position="290"/>
        <end position="310"/>
    </location>
</feature>
<comment type="caution">
    <text evidence="12">Lacks conserved residue(s) required for the propagation of feature annotation.</text>
</comment>
<feature type="transmembrane region" description="Helical" evidence="12">
    <location>
        <begin position="175"/>
        <end position="198"/>
    </location>
</feature>
<keyword evidence="5 12" id="KW-1133">Transmembrane helix</keyword>
<evidence type="ECO:0000256" key="3">
    <source>
        <dbReference type="ARBA" id="ARBA00022692"/>
    </source>
</evidence>
<accession>A0ABY5LEN4</accession>
<sequence>MVAVGGITRLTESGLSITEWKPVSGAVPPLNDAAWASEFAKYQATPEYREINAGMSLADFKFIYFWEYIHRLLGRLIGLAFALPLLWFAVRRQIPGGYAPRLVLLLIAGGMQGVVGWWMVTSGLAERTDVSHFRLAVHLNMALVILAAVVWTALDMRRLARAPAAPAARLTKVAVVTGGVLLFQLVFGAFVAGMNAGLVTSEWPLMNGRLVPQVDTSGGVLSALVNDPWAIHFIHRWWALVALVALVVLARAAKGAGNRPASIAIHSAVGIQVLLGIATVMSGVNFHAAVTHQVVGALLVASAAWGAHAAGRRAA</sequence>